<dbReference type="InterPro" id="IPR006544">
    <property type="entry name" value="P-type_TPase_V"/>
</dbReference>
<keyword evidence="2" id="KW-0597">Phosphoprotein</keyword>
<evidence type="ECO:0000313" key="9">
    <source>
        <dbReference type="Proteomes" id="UP001217089"/>
    </source>
</evidence>
<keyword evidence="6" id="KW-0460">Magnesium</keyword>
<dbReference type="PANTHER" id="PTHR45630:SF8">
    <property type="entry name" value="CATION-TRANSPORTING ATPASE"/>
    <property type="match status" value="1"/>
</dbReference>
<keyword evidence="4" id="KW-0547">Nucleotide-binding</keyword>
<dbReference type="PANTHER" id="PTHR45630">
    <property type="entry name" value="CATION-TRANSPORTING ATPASE-RELATED"/>
    <property type="match status" value="1"/>
</dbReference>
<keyword evidence="9" id="KW-1185">Reference proteome</keyword>
<sequence>MIASLSKPDTMFRLISIAVPFDFHDKLMEYTKHGYRVIALAWKPLPEKLNYVKVQKLQSFATGDNMLTAVSVARECGMVNHSEDIVLVQAFPPDGASDAYVEFIYTEDKKERMKEIRKSFEKDHSLIEIEDARYSTNNMYFALSGQSWDTLRQHFPETLRKVS</sequence>
<keyword evidence="7" id="KW-1278">Translocase</keyword>
<name>A0ABQ9FVG5_TEGGR</name>
<evidence type="ECO:0000256" key="2">
    <source>
        <dbReference type="ARBA" id="ARBA00022553"/>
    </source>
</evidence>
<evidence type="ECO:0000256" key="3">
    <source>
        <dbReference type="ARBA" id="ARBA00022723"/>
    </source>
</evidence>
<protein>
    <submittedName>
        <fullName evidence="8">Uncharacterized protein</fullName>
    </submittedName>
</protein>
<gene>
    <name evidence="8" type="ORF">KUTeg_002379</name>
</gene>
<reference evidence="8 9" key="1">
    <citation type="submission" date="2022-12" db="EMBL/GenBank/DDBJ databases">
        <title>Chromosome-level genome of Tegillarca granosa.</title>
        <authorList>
            <person name="Kim J."/>
        </authorList>
    </citation>
    <scope>NUCLEOTIDE SEQUENCE [LARGE SCALE GENOMIC DNA]</scope>
    <source>
        <strain evidence="8">Teg-2019</strain>
        <tissue evidence="8">Adductor muscle</tissue>
    </source>
</reference>
<dbReference type="Proteomes" id="UP001217089">
    <property type="component" value="Unassembled WGS sequence"/>
</dbReference>
<accession>A0ABQ9FVG5</accession>
<keyword evidence="5" id="KW-0067">ATP-binding</keyword>
<evidence type="ECO:0000256" key="4">
    <source>
        <dbReference type="ARBA" id="ARBA00022741"/>
    </source>
</evidence>
<evidence type="ECO:0000256" key="1">
    <source>
        <dbReference type="ARBA" id="ARBA00004141"/>
    </source>
</evidence>
<proteinExistence type="predicted"/>
<evidence type="ECO:0000256" key="5">
    <source>
        <dbReference type="ARBA" id="ARBA00022840"/>
    </source>
</evidence>
<dbReference type="Gene3D" id="3.40.50.1000">
    <property type="entry name" value="HAD superfamily/HAD-like"/>
    <property type="match status" value="1"/>
</dbReference>
<keyword evidence="3" id="KW-0479">Metal-binding</keyword>
<evidence type="ECO:0000256" key="7">
    <source>
        <dbReference type="ARBA" id="ARBA00022967"/>
    </source>
</evidence>
<comment type="subcellular location">
    <subcellularLocation>
        <location evidence="1">Membrane</location>
        <topology evidence="1">Multi-pass membrane protein</topology>
    </subcellularLocation>
</comment>
<dbReference type="InterPro" id="IPR023214">
    <property type="entry name" value="HAD_sf"/>
</dbReference>
<dbReference type="EMBL" id="JARBDR010000141">
    <property type="protein sequence ID" value="KAJ8320792.1"/>
    <property type="molecule type" value="Genomic_DNA"/>
</dbReference>
<organism evidence="8 9">
    <name type="scientific">Tegillarca granosa</name>
    <name type="common">Malaysian cockle</name>
    <name type="synonym">Anadara granosa</name>
    <dbReference type="NCBI Taxonomy" id="220873"/>
    <lineage>
        <taxon>Eukaryota</taxon>
        <taxon>Metazoa</taxon>
        <taxon>Spiralia</taxon>
        <taxon>Lophotrochozoa</taxon>
        <taxon>Mollusca</taxon>
        <taxon>Bivalvia</taxon>
        <taxon>Autobranchia</taxon>
        <taxon>Pteriomorphia</taxon>
        <taxon>Arcoida</taxon>
        <taxon>Arcoidea</taxon>
        <taxon>Arcidae</taxon>
        <taxon>Tegillarca</taxon>
    </lineage>
</organism>
<evidence type="ECO:0000256" key="6">
    <source>
        <dbReference type="ARBA" id="ARBA00022842"/>
    </source>
</evidence>
<evidence type="ECO:0000313" key="8">
    <source>
        <dbReference type="EMBL" id="KAJ8320792.1"/>
    </source>
</evidence>
<comment type="caution">
    <text evidence="8">The sequence shown here is derived from an EMBL/GenBank/DDBJ whole genome shotgun (WGS) entry which is preliminary data.</text>
</comment>